<dbReference type="AlphaFoldDB" id="A0A812BB47"/>
<comment type="subcellular location">
    <subcellularLocation>
        <location evidence="1">Membrane</location>
        <topology evidence="1">Single-pass type I membrane protein</topology>
    </subcellularLocation>
</comment>
<dbReference type="InterPro" id="IPR039465">
    <property type="entry name" value="IL-17_rcpt-like"/>
</dbReference>
<evidence type="ECO:0000259" key="10">
    <source>
        <dbReference type="PROSITE" id="PS51534"/>
    </source>
</evidence>
<proteinExistence type="predicted"/>
<dbReference type="InterPro" id="IPR013568">
    <property type="entry name" value="SEFIR_dom"/>
</dbReference>
<feature type="transmembrane region" description="Helical" evidence="9">
    <location>
        <begin position="450"/>
        <end position="472"/>
    </location>
</feature>
<keyword evidence="4 9" id="KW-1133">Transmembrane helix</keyword>
<keyword evidence="3" id="KW-0732">Signal</keyword>
<comment type="caution">
    <text evidence="11">The sequence shown here is derived from an EMBL/GenBank/DDBJ whole genome shotgun (WGS) entry which is preliminary data.</text>
</comment>
<reference evidence="11" key="1">
    <citation type="submission" date="2021-01" db="EMBL/GenBank/DDBJ databases">
        <authorList>
            <person name="Li R."/>
            <person name="Bekaert M."/>
        </authorList>
    </citation>
    <scope>NUCLEOTIDE SEQUENCE</scope>
    <source>
        <strain evidence="11">Farmed</strain>
    </source>
</reference>
<feature type="region of interest" description="Disordered" evidence="8">
    <location>
        <begin position="839"/>
        <end position="874"/>
    </location>
</feature>
<feature type="region of interest" description="Disordered" evidence="8">
    <location>
        <begin position="894"/>
        <end position="914"/>
    </location>
</feature>
<evidence type="ECO:0000256" key="2">
    <source>
        <dbReference type="ARBA" id="ARBA00022692"/>
    </source>
</evidence>
<evidence type="ECO:0000256" key="8">
    <source>
        <dbReference type="SAM" id="MobiDB-lite"/>
    </source>
</evidence>
<keyword evidence="5 9" id="KW-0472">Membrane</keyword>
<dbReference type="EMBL" id="CAHIKZ030000478">
    <property type="protein sequence ID" value="CAE1176244.1"/>
    <property type="molecule type" value="Genomic_DNA"/>
</dbReference>
<dbReference type="Proteomes" id="UP000597762">
    <property type="component" value="Unassembled WGS sequence"/>
</dbReference>
<evidence type="ECO:0000256" key="9">
    <source>
        <dbReference type="SAM" id="Phobius"/>
    </source>
</evidence>
<accession>A0A812BB47</accession>
<dbReference type="Gene3D" id="3.40.50.11530">
    <property type="match status" value="1"/>
</dbReference>
<keyword evidence="2 9" id="KW-0812">Transmembrane</keyword>
<dbReference type="GO" id="GO:0016020">
    <property type="term" value="C:membrane"/>
    <property type="evidence" value="ECO:0007669"/>
    <property type="project" value="UniProtKB-SubCell"/>
</dbReference>
<feature type="compositionally biased region" description="Low complexity" evidence="8">
    <location>
        <begin position="141"/>
        <end position="151"/>
    </location>
</feature>
<evidence type="ECO:0000256" key="3">
    <source>
        <dbReference type="ARBA" id="ARBA00022729"/>
    </source>
</evidence>
<evidence type="ECO:0000256" key="6">
    <source>
        <dbReference type="ARBA" id="ARBA00023170"/>
    </source>
</evidence>
<organism evidence="11 12">
    <name type="scientific">Acanthosepion pharaonis</name>
    <name type="common">Pharaoh cuttlefish</name>
    <name type="synonym">Sepia pharaonis</name>
    <dbReference type="NCBI Taxonomy" id="158019"/>
    <lineage>
        <taxon>Eukaryota</taxon>
        <taxon>Metazoa</taxon>
        <taxon>Spiralia</taxon>
        <taxon>Lophotrochozoa</taxon>
        <taxon>Mollusca</taxon>
        <taxon>Cephalopoda</taxon>
        <taxon>Coleoidea</taxon>
        <taxon>Decapodiformes</taxon>
        <taxon>Sepiida</taxon>
        <taxon>Sepiina</taxon>
        <taxon>Sepiidae</taxon>
        <taxon>Acanthosepion</taxon>
    </lineage>
</organism>
<dbReference type="Pfam" id="PF08357">
    <property type="entry name" value="SEFIR"/>
    <property type="match status" value="1"/>
</dbReference>
<dbReference type="GO" id="GO:0030368">
    <property type="term" value="F:interleukin-17 receptor activity"/>
    <property type="evidence" value="ECO:0007669"/>
    <property type="project" value="InterPro"/>
</dbReference>
<name>A0A812BB47_ACAPH</name>
<evidence type="ECO:0000256" key="1">
    <source>
        <dbReference type="ARBA" id="ARBA00004479"/>
    </source>
</evidence>
<feature type="region of interest" description="Disordered" evidence="8">
    <location>
        <begin position="141"/>
        <end position="162"/>
    </location>
</feature>
<evidence type="ECO:0000256" key="7">
    <source>
        <dbReference type="ARBA" id="ARBA00023180"/>
    </source>
</evidence>
<keyword evidence="7" id="KW-0325">Glycoprotein</keyword>
<dbReference type="PROSITE" id="PS51534">
    <property type="entry name" value="SEFIR"/>
    <property type="match status" value="1"/>
</dbReference>
<gene>
    <name evidence="11" type="ORF">SPHA_14065</name>
</gene>
<evidence type="ECO:0000256" key="5">
    <source>
        <dbReference type="ARBA" id="ARBA00023136"/>
    </source>
</evidence>
<evidence type="ECO:0000313" key="11">
    <source>
        <dbReference type="EMBL" id="CAE1176244.1"/>
    </source>
</evidence>
<evidence type="ECO:0000313" key="12">
    <source>
        <dbReference type="Proteomes" id="UP000597762"/>
    </source>
</evidence>
<protein>
    <submittedName>
        <fullName evidence="11">IL17RD</fullName>
    </submittedName>
</protein>
<keyword evidence="12" id="KW-1185">Reference proteome</keyword>
<dbReference type="PANTHER" id="PTHR15583:SF7">
    <property type="entry name" value="INTERLEUKIN CYTOKINE RECEPTOR-RELATED PROTEIN 2"/>
    <property type="match status" value="1"/>
</dbReference>
<dbReference type="OrthoDB" id="9325096at2759"/>
<feature type="domain" description="SEFIR" evidence="10">
    <location>
        <begin position="502"/>
        <end position="652"/>
    </location>
</feature>
<keyword evidence="6" id="KW-0675">Receptor</keyword>
<dbReference type="PANTHER" id="PTHR15583">
    <property type="entry name" value="INTERLEUKIN-17 RECEPTOR"/>
    <property type="match status" value="1"/>
</dbReference>
<sequence>MDKIHPRIHSYLELFLVRFTLAKRAQIGFWRLPGLSPPHSALLRPAFFFFFTYIRFSSSFSASRNERVFAGKSVRFSQEDSCDPSCSILPRNEGDRELVCQVHKEERCQDVKKKLERSQNRSSYSSFSMLNIPDSVSPIISDVTSSSSSSSGNNLQSTDPSARPQIAGLTIHDEQRSCPNDYHNTNNFVLNFTLLLPSGEHLHRTSGLLLKIEHDAQKHRDSKCRVFDFHSVKFPPEAKYEKKYIQYNFFTYFQKFKTHVFQVKLIALPGGVNSTYIVTAYVNPLKVNKKRTIAVSVGTESSSLHVVFEPSRQYVADSYNVSLIQFSHPRDPYSSRIVQQQQLAGNQTEAEFTDVQPGYYQIQVNVISSDCEVQTMNSTSFTMGSPLKNGRSTSSKTLTTTTAVLKHRISSTSGIVKTTTSETRTISHQQDDVKIQPSDQSGEYERSLKIMLGTVFGVVGSVTIIIVVFCMYRKRNYTSGSHIEHPQLSDAMIEDFDMKQHFPNVLLLYSSDCTAHECAVQAVAAFLMQICNCNVHIDLFEEHVIQEKGLNDWLLDNLQEAEYIMVLCSVGSRLRCKKNMQFRQDPHRTIPDYFALAVDYVAEKMRIERCKGMSLSKFIVLYLDYSVEGDIPAQLDLAQKFQMMRDISSLVCHLHGLSSERSKFSTYPGITAKNYDKSDVGLRLKVAIEQAKQYFKDNPSWVEDHLEPVPRPVGSKFKPKHTRHSSGEPLLLPEHNIEKTSNQKHVNRHASFSHYLGSQRDIFGMYNQESRVPVTNLVHSRLNSLPSSLNSHATLTPFPLSTHTSHSYENISQGKKMQELDMFCAEPNISLTLYPPIQQQHHKPHLQQQQQSPQSEAEEGFDVQRGKSRSLPVVSRANKSLTVLEAEVHKEWDPETKLLSGSPPPEADSSSNEGELELDLLSIKIPPNFRHVFYTPNQNCVELQPCFCSNSSGVGTGVVYRPAHRKGLSVLGMGTTNMGVGGGGITIGHRGSEDNRSLCRPFPTLEPLPRCVSLDDGSTTSYESVMDQIMNSGPNILDGPFVG</sequence>
<evidence type="ECO:0000256" key="4">
    <source>
        <dbReference type="ARBA" id="ARBA00022989"/>
    </source>
</evidence>